<dbReference type="InterPro" id="IPR001757">
    <property type="entry name" value="P_typ_ATPase"/>
</dbReference>
<dbReference type="GO" id="GO:0005507">
    <property type="term" value="F:copper ion binding"/>
    <property type="evidence" value="ECO:0007669"/>
    <property type="project" value="TreeGrafter"/>
</dbReference>
<evidence type="ECO:0000256" key="5">
    <source>
        <dbReference type="ARBA" id="ARBA00022723"/>
    </source>
</evidence>
<dbReference type="InterPro" id="IPR009078">
    <property type="entry name" value="Ferritin-like_SF"/>
</dbReference>
<dbReference type="InterPro" id="IPR036412">
    <property type="entry name" value="HAD-like_sf"/>
</dbReference>
<dbReference type="InterPro" id="IPR045800">
    <property type="entry name" value="HMBD"/>
</dbReference>
<dbReference type="PANTHER" id="PTHR43520">
    <property type="entry name" value="ATP7, ISOFORM B"/>
    <property type="match status" value="1"/>
</dbReference>
<dbReference type="SUPFAM" id="SSF47240">
    <property type="entry name" value="Ferritin-like"/>
    <property type="match status" value="1"/>
</dbReference>
<dbReference type="SUPFAM" id="SSF81665">
    <property type="entry name" value="Calcium ATPase, transmembrane domain M"/>
    <property type="match status" value="1"/>
</dbReference>
<evidence type="ECO:0000256" key="9">
    <source>
        <dbReference type="ARBA" id="ARBA00022967"/>
    </source>
</evidence>
<evidence type="ECO:0000256" key="4">
    <source>
        <dbReference type="ARBA" id="ARBA00022692"/>
    </source>
</evidence>
<dbReference type="PROSITE" id="PS00154">
    <property type="entry name" value="ATPASE_E1_E2"/>
    <property type="match status" value="1"/>
</dbReference>
<dbReference type="Gene3D" id="3.40.50.1000">
    <property type="entry name" value="HAD superfamily/HAD-like"/>
    <property type="match status" value="1"/>
</dbReference>
<dbReference type="InterPro" id="IPR044492">
    <property type="entry name" value="P_typ_ATPase_HD_dom"/>
</dbReference>
<dbReference type="PRINTS" id="PR00119">
    <property type="entry name" value="CATATPASE"/>
</dbReference>
<dbReference type="FunFam" id="2.70.150.10:FF:000020">
    <property type="entry name" value="Copper-exporting P-type ATPase A"/>
    <property type="match status" value="1"/>
</dbReference>
<keyword evidence="7" id="KW-0187">Copper transport</keyword>
<dbReference type="GO" id="GO:0016887">
    <property type="term" value="F:ATP hydrolysis activity"/>
    <property type="evidence" value="ECO:0007669"/>
    <property type="project" value="InterPro"/>
</dbReference>
<reference evidence="16" key="1">
    <citation type="submission" date="2016-11" db="EMBL/GenBank/DDBJ databases">
        <authorList>
            <person name="Varghese N."/>
            <person name="Submissions S."/>
        </authorList>
    </citation>
    <scope>NUCLEOTIDE SEQUENCE [LARGE SCALE GENOMIC DNA]</scope>
    <source>
        <strain evidence="16">DSM 12906</strain>
    </source>
</reference>
<dbReference type="STRING" id="1123357.SAMN02745244_02622"/>
<evidence type="ECO:0000313" key="15">
    <source>
        <dbReference type="EMBL" id="SHJ48798.1"/>
    </source>
</evidence>
<dbReference type="GO" id="GO:0016491">
    <property type="term" value="F:oxidoreductase activity"/>
    <property type="evidence" value="ECO:0007669"/>
    <property type="project" value="InterPro"/>
</dbReference>
<dbReference type="GO" id="GO:0005886">
    <property type="term" value="C:plasma membrane"/>
    <property type="evidence" value="ECO:0007669"/>
    <property type="project" value="UniProtKB-SubCell"/>
</dbReference>
<dbReference type="InterPro" id="IPR027256">
    <property type="entry name" value="P-typ_ATPase_IB"/>
</dbReference>
<keyword evidence="7" id="KW-0813">Transport</keyword>
<dbReference type="Proteomes" id="UP000184512">
    <property type="component" value="Unassembled WGS sequence"/>
</dbReference>
<dbReference type="Pfam" id="PF00122">
    <property type="entry name" value="E1-E2_ATPase"/>
    <property type="match status" value="1"/>
</dbReference>
<comment type="similarity">
    <text evidence="2 13">Belongs to the cation transport ATPase (P-type) (TC 3.A.3) family. Type IB subfamily.</text>
</comment>
<evidence type="ECO:0000259" key="14">
    <source>
        <dbReference type="SMART" id="SM00746"/>
    </source>
</evidence>
<sequence>MMNHEHHYDQSTATEPLTDPVCGMNVNASTAPVLDHDGQQYHFCSEHCRDRFHADAAAFIGPAAEHATMPAASHDAPISGEATEWTCPMHPEIRRPGPGSCPICGMALEPVTVTADTGPSPELADMTRRFWVATALTIPTVVLEMGRHFIPWLHDLIPARTSVWLQLALGTPVVLWAGWPFFVRGWASVRTRNLNMFTLIAMGTGIAWLFSVIATFTPGVFPDSFRGDAGTVDVYFEAAAVITTLVLLGQVLELRAREQTSGAIKALLDLSPKTARRITADGDDEEIPLDTVQLGDRLRVRPGEAVPVDGTVEDGRSAVDESLVTGESMPVTKNSGDTVIGGTINGSGALVMRAEKVGRDTMLARIVAMVADAQRSRAPIQRMADKVAGIFVPAVITIAVVAFIVWALVGPDPKLAHALIAAVAVLIIACPCALGLATPMSIMVGVGRGAGLGVLIKNAEALERMEKVDTLVVDKTGTLTEGRPTVTGIVTTGSDRDDNELLRIAAGVERASEHPLAMAIIEAATQRGLHIPDVTDFDSPVGRGVLGTVDGHRVTIGSATFLNSEGLDTSPLAARADELRGDGATVIHIGIDDHSAGMFAIADPIKETTPAALKALRADGIDVVMLTGDNRVTAQAVAKTLGIDHVEAEVLPDHKSDIVTKLRGEGHVVAMAGDGVNDAPALASADVGIAMGSGTDVAMESAGITLLKGDLTGIVRARLLSEKTMANIRQNLFFAFVYNALGIPIAAGVLYPVFGLLLSPIIAAAAMALSSVSVIANALRLRAQTIGGDEDDRR</sequence>
<dbReference type="AlphaFoldDB" id="A0A1M6JQ44"/>
<feature type="transmembrane region" description="Helical" evidence="13">
    <location>
        <begin position="415"/>
        <end position="438"/>
    </location>
</feature>
<dbReference type="SUPFAM" id="SSF56784">
    <property type="entry name" value="HAD-like"/>
    <property type="match status" value="1"/>
</dbReference>
<proteinExistence type="inferred from homology"/>
<dbReference type="InterPro" id="IPR023214">
    <property type="entry name" value="HAD_sf"/>
</dbReference>
<dbReference type="SFLD" id="SFLDG00002">
    <property type="entry name" value="C1.7:_P-type_atpase_like"/>
    <property type="match status" value="1"/>
</dbReference>
<evidence type="ECO:0000256" key="2">
    <source>
        <dbReference type="ARBA" id="ARBA00006024"/>
    </source>
</evidence>
<dbReference type="InterPro" id="IPR059000">
    <property type="entry name" value="ATPase_P-type_domA"/>
</dbReference>
<accession>A0A1M6JQ44</accession>
<evidence type="ECO:0000256" key="13">
    <source>
        <dbReference type="RuleBase" id="RU362081"/>
    </source>
</evidence>
<keyword evidence="12 13" id="KW-0472">Membrane</keyword>
<keyword evidence="9" id="KW-1278">Translocase</keyword>
<keyword evidence="10 13" id="KW-1133">Transmembrane helix</keyword>
<evidence type="ECO:0000256" key="7">
    <source>
        <dbReference type="ARBA" id="ARBA00022796"/>
    </source>
</evidence>
<dbReference type="InterPro" id="IPR008250">
    <property type="entry name" value="ATPase_P-typ_transduc_dom_A_sf"/>
</dbReference>
<protein>
    <submittedName>
        <fullName evidence="15">Cu+-exporting ATPase</fullName>
    </submittedName>
</protein>
<dbReference type="Gene3D" id="2.70.150.10">
    <property type="entry name" value="Calcium-transporting ATPase, cytoplasmic transduction domain A"/>
    <property type="match status" value="1"/>
</dbReference>
<dbReference type="Gene3D" id="1.10.620.20">
    <property type="entry name" value="Ribonucleotide Reductase, subunit A"/>
    <property type="match status" value="1"/>
</dbReference>
<dbReference type="InterPro" id="IPR023298">
    <property type="entry name" value="ATPase_P-typ_TM_dom_sf"/>
</dbReference>
<dbReference type="CDD" id="cd02094">
    <property type="entry name" value="P-type_ATPase_Cu-like"/>
    <property type="match status" value="1"/>
</dbReference>
<dbReference type="InterPro" id="IPR007029">
    <property type="entry name" value="YHS_dom"/>
</dbReference>
<feature type="transmembrane region" description="Helical" evidence="13">
    <location>
        <begin position="234"/>
        <end position="252"/>
    </location>
</feature>
<dbReference type="NCBIfam" id="TIGR01511">
    <property type="entry name" value="ATPase-IB1_Cu"/>
    <property type="match status" value="1"/>
</dbReference>
<comment type="subcellular location">
    <subcellularLocation>
        <location evidence="1">Cell membrane</location>
        <topology evidence="1">Multi-pass membrane protein</topology>
    </subcellularLocation>
</comment>
<dbReference type="PANTHER" id="PTHR43520:SF8">
    <property type="entry name" value="P-TYPE CU(+) TRANSPORTER"/>
    <property type="match status" value="1"/>
</dbReference>
<evidence type="ECO:0000256" key="6">
    <source>
        <dbReference type="ARBA" id="ARBA00022741"/>
    </source>
</evidence>
<organism evidence="15 16">
    <name type="scientific">Tessaracoccus bendigoensis DSM 12906</name>
    <dbReference type="NCBI Taxonomy" id="1123357"/>
    <lineage>
        <taxon>Bacteria</taxon>
        <taxon>Bacillati</taxon>
        <taxon>Actinomycetota</taxon>
        <taxon>Actinomycetes</taxon>
        <taxon>Propionibacteriales</taxon>
        <taxon>Propionibacteriaceae</taxon>
        <taxon>Tessaracoccus</taxon>
    </lineage>
</organism>
<dbReference type="NCBIfam" id="TIGR01512">
    <property type="entry name" value="ATPase-IB2_Cd"/>
    <property type="match status" value="1"/>
</dbReference>
<keyword evidence="11" id="KW-0186">Copper</keyword>
<evidence type="ECO:0000256" key="12">
    <source>
        <dbReference type="ARBA" id="ARBA00023136"/>
    </source>
</evidence>
<dbReference type="SMART" id="SM00746">
    <property type="entry name" value="TRASH"/>
    <property type="match status" value="1"/>
</dbReference>
<name>A0A1M6JQ44_9ACTN</name>
<feature type="domain" description="TRASH" evidence="14">
    <location>
        <begin position="19"/>
        <end position="56"/>
    </location>
</feature>
<dbReference type="EMBL" id="FQZG01000052">
    <property type="protein sequence ID" value="SHJ48798.1"/>
    <property type="molecule type" value="Genomic_DNA"/>
</dbReference>
<feature type="transmembrane region" description="Helical" evidence="13">
    <location>
        <begin position="387"/>
        <end position="409"/>
    </location>
</feature>
<keyword evidence="5 13" id="KW-0479">Metal-binding</keyword>
<feature type="transmembrane region" description="Helical" evidence="13">
    <location>
        <begin position="732"/>
        <end position="751"/>
    </location>
</feature>
<evidence type="ECO:0000256" key="1">
    <source>
        <dbReference type="ARBA" id="ARBA00004651"/>
    </source>
</evidence>
<keyword evidence="8 13" id="KW-0067">ATP-binding</keyword>
<dbReference type="Pfam" id="PF00702">
    <property type="entry name" value="Hydrolase"/>
    <property type="match status" value="1"/>
</dbReference>
<keyword evidence="4 13" id="KW-0812">Transmembrane</keyword>
<dbReference type="InterPro" id="IPR012348">
    <property type="entry name" value="RNR-like"/>
</dbReference>
<dbReference type="Gene3D" id="3.40.1110.10">
    <property type="entry name" value="Calcium-transporting ATPase, cytoplasmic domain N"/>
    <property type="match status" value="1"/>
</dbReference>
<dbReference type="SFLD" id="SFLDF00027">
    <property type="entry name" value="p-type_atpase"/>
    <property type="match status" value="1"/>
</dbReference>
<keyword evidence="7" id="KW-0406">Ion transport</keyword>
<evidence type="ECO:0000256" key="8">
    <source>
        <dbReference type="ARBA" id="ARBA00022840"/>
    </source>
</evidence>
<evidence type="ECO:0000313" key="16">
    <source>
        <dbReference type="Proteomes" id="UP000184512"/>
    </source>
</evidence>
<dbReference type="SUPFAM" id="SSF81653">
    <property type="entry name" value="Calcium ATPase, transduction domain A"/>
    <property type="match status" value="1"/>
</dbReference>
<feature type="transmembrane region" description="Helical" evidence="13">
    <location>
        <begin position="130"/>
        <end position="150"/>
    </location>
</feature>
<dbReference type="Pfam" id="PF04945">
    <property type="entry name" value="YHS"/>
    <property type="match status" value="1"/>
</dbReference>
<feature type="transmembrane region" description="Helical" evidence="13">
    <location>
        <begin position="162"/>
        <end position="182"/>
    </location>
</feature>
<evidence type="ECO:0000256" key="10">
    <source>
        <dbReference type="ARBA" id="ARBA00022989"/>
    </source>
</evidence>
<dbReference type="SFLD" id="SFLDS00003">
    <property type="entry name" value="Haloacid_Dehalogenase"/>
    <property type="match status" value="1"/>
</dbReference>
<dbReference type="GO" id="GO:0005524">
    <property type="term" value="F:ATP binding"/>
    <property type="evidence" value="ECO:0007669"/>
    <property type="project" value="UniProtKB-UniRule"/>
</dbReference>
<feature type="transmembrane region" description="Helical" evidence="13">
    <location>
        <begin position="194"/>
        <end position="214"/>
    </location>
</feature>
<feature type="transmembrane region" description="Helical" evidence="13">
    <location>
        <begin position="757"/>
        <end position="779"/>
    </location>
</feature>
<dbReference type="GO" id="GO:0043682">
    <property type="term" value="F:P-type divalent copper transporter activity"/>
    <property type="evidence" value="ECO:0007669"/>
    <property type="project" value="TreeGrafter"/>
</dbReference>
<dbReference type="PRINTS" id="PR00943">
    <property type="entry name" value="CUATPASE"/>
</dbReference>
<keyword evidence="6 13" id="KW-0547">Nucleotide-binding</keyword>
<dbReference type="NCBIfam" id="TIGR01494">
    <property type="entry name" value="ATPase_P-type"/>
    <property type="match status" value="1"/>
</dbReference>
<dbReference type="InterPro" id="IPR023299">
    <property type="entry name" value="ATPase_P-typ_cyto_dom_N"/>
</dbReference>
<keyword evidence="16" id="KW-1185">Reference proteome</keyword>
<dbReference type="InterPro" id="IPR018303">
    <property type="entry name" value="ATPase_P-typ_P_site"/>
</dbReference>
<dbReference type="Pfam" id="PF19335">
    <property type="entry name" value="HMBD"/>
    <property type="match status" value="1"/>
</dbReference>
<keyword evidence="3 13" id="KW-1003">Cell membrane</keyword>
<dbReference type="GO" id="GO:0055070">
    <property type="term" value="P:copper ion homeostasis"/>
    <property type="evidence" value="ECO:0007669"/>
    <property type="project" value="TreeGrafter"/>
</dbReference>
<evidence type="ECO:0000256" key="11">
    <source>
        <dbReference type="ARBA" id="ARBA00023008"/>
    </source>
</evidence>
<dbReference type="NCBIfam" id="TIGR01525">
    <property type="entry name" value="ATPase-IB_hvy"/>
    <property type="match status" value="1"/>
</dbReference>
<dbReference type="InterPro" id="IPR011017">
    <property type="entry name" value="TRASH_dom"/>
</dbReference>
<evidence type="ECO:0000256" key="3">
    <source>
        <dbReference type="ARBA" id="ARBA00022475"/>
    </source>
</evidence>
<gene>
    <name evidence="15" type="ORF">SAMN02745244_02622</name>
</gene>